<dbReference type="GO" id="GO:0120170">
    <property type="term" value="F:intraciliary transport particle B binding"/>
    <property type="evidence" value="ECO:0007669"/>
    <property type="project" value="TreeGrafter"/>
</dbReference>
<dbReference type="OMA" id="RICACEY"/>
<keyword evidence="1" id="KW-0677">Repeat</keyword>
<dbReference type="GO" id="GO:0005879">
    <property type="term" value="C:axonemal microtubule"/>
    <property type="evidence" value="ECO:0007669"/>
    <property type="project" value="TreeGrafter"/>
</dbReference>
<gene>
    <name evidence="3" type="ORF">TCIL3000_0_24130</name>
</gene>
<dbReference type="Gene3D" id="1.25.40.10">
    <property type="entry name" value="Tetratricopeptide repeat domain"/>
    <property type="match status" value="1"/>
</dbReference>
<reference evidence="3 4" key="2">
    <citation type="journal article" date="2012" name="Proc. Natl. Acad. Sci. U.S.A.">
        <title>Antigenic diversity is generated by distinct evolutionary mechanisms in African trypanosome species.</title>
        <authorList>
            <person name="Jackson A.P."/>
            <person name="Berry A."/>
            <person name="Aslett M."/>
            <person name="Allison H.C."/>
            <person name="Burton P."/>
            <person name="Vavrova-Anderson J."/>
            <person name="Brown R."/>
            <person name="Browne H."/>
            <person name="Corton N."/>
            <person name="Hauser H."/>
            <person name="Gamble J."/>
            <person name="Gilderthorp R."/>
            <person name="Marcello L."/>
            <person name="McQuillan J."/>
            <person name="Otto T.D."/>
            <person name="Quail M.A."/>
            <person name="Sanders M.J."/>
            <person name="van Tonder A."/>
            <person name="Ginger M.L."/>
            <person name="Field M.C."/>
            <person name="Barry J.D."/>
            <person name="Hertz-Fowler C."/>
            <person name="Berriman M."/>
        </authorList>
    </citation>
    <scope>NUCLEOTIDE SEQUENCE [LARGE SCALE GENOMIC DNA]</scope>
    <source>
        <strain evidence="3 4">IL3000</strain>
    </source>
</reference>
<dbReference type="PANTHER" id="PTHR20931:SF0">
    <property type="entry name" value="TETRATRICOPEPTIDE REPEAT PROTEIN 30"/>
    <property type="match status" value="1"/>
</dbReference>
<name>F9WJU8_TRYCI</name>
<dbReference type="PANTHER" id="PTHR20931">
    <property type="entry name" value="TETRATRICOPEPTIDE REPEAT PROTEIN 30"/>
    <property type="match status" value="1"/>
</dbReference>
<dbReference type="GO" id="GO:0030992">
    <property type="term" value="C:intraciliary transport particle B"/>
    <property type="evidence" value="ECO:0007669"/>
    <property type="project" value="TreeGrafter"/>
</dbReference>
<accession>F9WJU8</accession>
<keyword evidence="2" id="KW-0802">TPR repeat</keyword>
<dbReference type="Proteomes" id="UP000000702">
    <property type="component" value="Unassembled WGS sequence"/>
</dbReference>
<sequence>MAQANIYWEIENYPMVEKLFRQSAEFCSEHEIWKLNVAHVFFMQETKFREAIRYYEPVVEANEENLLNCSAIVLANLCVAYIMTALNDKAEEIMRRIEREEEKLLYVDPEKQPLHLCIVNLVIGTLYCSKGNFEFGISRIVKSLEPYHRKIMTDTWFYAKRCFLALAMHLAKHMVVLKDATFDEILNFFDQADHYGEKIPAFVHPDPSKQETSSKNSVRWEARQLKHLYLQLRE</sequence>
<reference evidence="4" key="1">
    <citation type="submission" date="2011-07" db="EMBL/GenBank/DDBJ databases">
        <title>Divergent evolution of antigenic variation in African trypanosomes.</title>
        <authorList>
            <person name="Jackson A.P."/>
            <person name="Berry A."/>
            <person name="Allison H.C."/>
            <person name="Burton P."/>
            <person name="Anderson J."/>
            <person name="Aslett M."/>
            <person name="Brown R."/>
            <person name="Corton N."/>
            <person name="Harris D."/>
            <person name="Hauser H."/>
            <person name="Gamble J."/>
            <person name="Gilderthorp R."/>
            <person name="McQuillan J."/>
            <person name="Quail M.A."/>
            <person name="Sanders M."/>
            <person name="Van Tonder A."/>
            <person name="Ginger M.L."/>
            <person name="Donelson J.E."/>
            <person name="Field M.C."/>
            <person name="Barry J.D."/>
            <person name="Berriman M."/>
            <person name="Hertz-Fowler C."/>
        </authorList>
    </citation>
    <scope>NUCLEOTIDE SEQUENCE [LARGE SCALE GENOMIC DNA]</scope>
    <source>
        <strain evidence="4">IL3000</strain>
    </source>
</reference>
<dbReference type="GO" id="GO:0042073">
    <property type="term" value="P:intraciliary transport"/>
    <property type="evidence" value="ECO:0007669"/>
    <property type="project" value="TreeGrafter"/>
</dbReference>
<evidence type="ECO:0000256" key="2">
    <source>
        <dbReference type="ARBA" id="ARBA00022803"/>
    </source>
</evidence>
<evidence type="ECO:0000313" key="3">
    <source>
        <dbReference type="EMBL" id="CCD17606.1"/>
    </source>
</evidence>
<evidence type="ECO:0000313" key="4">
    <source>
        <dbReference type="Proteomes" id="UP000000702"/>
    </source>
</evidence>
<dbReference type="AlphaFoldDB" id="F9WJU8"/>
<evidence type="ECO:0000256" key="1">
    <source>
        <dbReference type="ARBA" id="ARBA00022737"/>
    </source>
</evidence>
<dbReference type="SUPFAM" id="SSF48452">
    <property type="entry name" value="TPR-like"/>
    <property type="match status" value="1"/>
</dbReference>
<proteinExistence type="predicted"/>
<dbReference type="InterPro" id="IPR011990">
    <property type="entry name" value="TPR-like_helical_dom_sf"/>
</dbReference>
<dbReference type="EMBL" id="CAEQ01002775">
    <property type="protein sequence ID" value="CCD17606.1"/>
    <property type="molecule type" value="Genomic_DNA"/>
</dbReference>
<dbReference type="VEuPathDB" id="TriTrypDB:TcIL3000_0_24130"/>
<organism evidence="3 4">
    <name type="scientific">Trypanosoma congolense (strain IL3000)</name>
    <dbReference type="NCBI Taxonomy" id="1068625"/>
    <lineage>
        <taxon>Eukaryota</taxon>
        <taxon>Discoba</taxon>
        <taxon>Euglenozoa</taxon>
        <taxon>Kinetoplastea</taxon>
        <taxon>Metakinetoplastina</taxon>
        <taxon>Trypanosomatida</taxon>
        <taxon>Trypanosomatidae</taxon>
        <taxon>Trypanosoma</taxon>
        <taxon>Nannomonas</taxon>
    </lineage>
</organism>
<keyword evidence="4" id="KW-1185">Reference proteome</keyword>
<dbReference type="InterPro" id="IPR039941">
    <property type="entry name" value="TT30"/>
</dbReference>
<comment type="caution">
    <text evidence="3">The sequence shown here is derived from an EMBL/GenBank/DDBJ whole genome shotgun (WGS) entry which is preliminary data.</text>
</comment>
<protein>
    <submittedName>
        <fullName evidence="3">WGS project CAEQ00000000 data, annotated contig 955</fullName>
    </submittedName>
</protein>